<organism evidence="1 2">
    <name type="scientific">Paragonimus skrjabini miyazakii</name>
    <dbReference type="NCBI Taxonomy" id="59628"/>
    <lineage>
        <taxon>Eukaryota</taxon>
        <taxon>Metazoa</taxon>
        <taxon>Spiralia</taxon>
        <taxon>Lophotrochozoa</taxon>
        <taxon>Platyhelminthes</taxon>
        <taxon>Trematoda</taxon>
        <taxon>Digenea</taxon>
        <taxon>Plagiorchiida</taxon>
        <taxon>Troglotremata</taxon>
        <taxon>Troglotrematidae</taxon>
        <taxon>Paragonimus</taxon>
    </lineage>
</organism>
<evidence type="ECO:0000313" key="1">
    <source>
        <dbReference type="EMBL" id="KAF7233983.1"/>
    </source>
</evidence>
<accession>A0A8S9YFM5</accession>
<dbReference type="Proteomes" id="UP000822476">
    <property type="component" value="Unassembled WGS sequence"/>
</dbReference>
<keyword evidence="2" id="KW-1185">Reference proteome</keyword>
<sequence length="66" mass="7559">MHRDKGFSKTAVSNSPLYFVESIGTNGSKCMTLLKSKFRRVFLSQLDRGSSQVQETKRHWHSPQAM</sequence>
<evidence type="ECO:0000313" key="2">
    <source>
        <dbReference type="Proteomes" id="UP000822476"/>
    </source>
</evidence>
<reference evidence="1" key="1">
    <citation type="submission" date="2019-07" db="EMBL/GenBank/DDBJ databases">
        <title>Annotation for the trematode Paragonimus miyazaki's.</title>
        <authorList>
            <person name="Choi Y.-J."/>
        </authorList>
    </citation>
    <scope>NUCLEOTIDE SEQUENCE</scope>
    <source>
        <strain evidence="1">Japan</strain>
    </source>
</reference>
<proteinExistence type="predicted"/>
<gene>
    <name evidence="1" type="ORF">EG68_11928</name>
</gene>
<dbReference type="EMBL" id="JTDE01014835">
    <property type="protein sequence ID" value="KAF7233983.1"/>
    <property type="molecule type" value="Genomic_DNA"/>
</dbReference>
<protein>
    <submittedName>
        <fullName evidence="1">Uncharacterized protein</fullName>
    </submittedName>
</protein>
<name>A0A8S9YFM5_9TREM</name>
<comment type="caution">
    <text evidence="1">The sequence shown here is derived from an EMBL/GenBank/DDBJ whole genome shotgun (WGS) entry which is preliminary data.</text>
</comment>
<dbReference type="AlphaFoldDB" id="A0A8S9YFM5"/>